<dbReference type="GO" id="GO:0005737">
    <property type="term" value="C:cytoplasm"/>
    <property type="evidence" value="ECO:0007669"/>
    <property type="project" value="TreeGrafter"/>
</dbReference>
<name>A0A1H0FRH3_9GAMM</name>
<dbReference type="RefSeq" id="WP_089707021.1">
    <property type="nucleotide sequence ID" value="NZ_FNII01000010.1"/>
</dbReference>
<dbReference type="Gene3D" id="3.40.50.1240">
    <property type="entry name" value="Phosphoglycerate mutase-like"/>
    <property type="match status" value="1"/>
</dbReference>
<protein>
    <submittedName>
        <fullName evidence="1">Broad specificity phosphatase PhoE</fullName>
    </submittedName>
</protein>
<dbReference type="AlphaFoldDB" id="A0A1H0FRH3"/>
<dbReference type="SUPFAM" id="SSF53254">
    <property type="entry name" value="Phosphoglycerate mutase-like"/>
    <property type="match status" value="1"/>
</dbReference>
<gene>
    <name evidence="1" type="ORF">SAMN04487951_110124</name>
</gene>
<dbReference type="GO" id="GO:0016791">
    <property type="term" value="F:phosphatase activity"/>
    <property type="evidence" value="ECO:0007669"/>
    <property type="project" value="TreeGrafter"/>
</dbReference>
<dbReference type="PANTHER" id="PTHR48100">
    <property type="entry name" value="BROAD-SPECIFICITY PHOSPHATASE YOR283W-RELATED"/>
    <property type="match status" value="1"/>
</dbReference>
<dbReference type="STRING" id="416873.SAMN04487951_110124"/>
<dbReference type="Pfam" id="PF00300">
    <property type="entry name" value="His_Phos_1"/>
    <property type="match status" value="1"/>
</dbReference>
<dbReference type="EMBL" id="FNII01000010">
    <property type="protein sequence ID" value="SDN97235.1"/>
    <property type="molecule type" value="Genomic_DNA"/>
</dbReference>
<keyword evidence="2" id="KW-1185">Reference proteome</keyword>
<dbReference type="InterPro" id="IPR029033">
    <property type="entry name" value="His_PPase_superfam"/>
</dbReference>
<dbReference type="CDD" id="cd07067">
    <property type="entry name" value="HP_PGM_like"/>
    <property type="match status" value="1"/>
</dbReference>
<evidence type="ECO:0000313" key="2">
    <source>
        <dbReference type="Proteomes" id="UP000199677"/>
    </source>
</evidence>
<accession>A0A1H0FRH3</accession>
<sequence>MCAKRVHFIRHAQSEHNARVADALDEDLVRSDPTLRDARLTALGHSQAKALAEDVAALRDIELVVVSPLTRAIQTTLAAFENHPAPRLIEALHREKQESYCDIGRSPPLLAAEFSAFHFDHLDDPWWFDGPLDGYPYPRESLDAFEARVSRFADWLSARPENCIAVVGHGTFLNHLTGSNFANAQRVEMTF</sequence>
<dbReference type="InterPro" id="IPR050275">
    <property type="entry name" value="PGM_Phosphatase"/>
</dbReference>
<dbReference type="OrthoDB" id="92610at2"/>
<proteinExistence type="predicted"/>
<dbReference type="InterPro" id="IPR013078">
    <property type="entry name" value="His_Pase_superF_clade-1"/>
</dbReference>
<reference evidence="2" key="1">
    <citation type="submission" date="2016-10" db="EMBL/GenBank/DDBJ databases">
        <authorList>
            <person name="Varghese N."/>
            <person name="Submissions S."/>
        </authorList>
    </citation>
    <scope>NUCLEOTIDE SEQUENCE [LARGE SCALE GENOMIC DNA]</scope>
    <source>
        <strain evidence="2">CGMCC 1.6494</strain>
    </source>
</reference>
<dbReference type="PANTHER" id="PTHR48100:SF57">
    <property type="entry name" value="PHOSPHOGLYCERATE MUTASE"/>
    <property type="match status" value="1"/>
</dbReference>
<dbReference type="SMART" id="SM00855">
    <property type="entry name" value="PGAM"/>
    <property type="match status" value="1"/>
</dbReference>
<evidence type="ECO:0000313" key="1">
    <source>
        <dbReference type="EMBL" id="SDN97235.1"/>
    </source>
</evidence>
<organism evidence="1 2">
    <name type="scientific">Vreelandella arcis</name>
    <dbReference type="NCBI Taxonomy" id="416873"/>
    <lineage>
        <taxon>Bacteria</taxon>
        <taxon>Pseudomonadati</taxon>
        <taxon>Pseudomonadota</taxon>
        <taxon>Gammaproteobacteria</taxon>
        <taxon>Oceanospirillales</taxon>
        <taxon>Halomonadaceae</taxon>
        <taxon>Vreelandella</taxon>
    </lineage>
</organism>
<dbReference type="Proteomes" id="UP000199677">
    <property type="component" value="Unassembled WGS sequence"/>
</dbReference>